<dbReference type="Gene3D" id="1.10.10.2910">
    <property type="match status" value="1"/>
</dbReference>
<evidence type="ECO:0000313" key="3">
    <source>
        <dbReference type="Proteomes" id="UP000287687"/>
    </source>
</evidence>
<dbReference type="PANTHER" id="PTHR43236">
    <property type="entry name" value="ANTITOXIN HIGA1"/>
    <property type="match status" value="1"/>
</dbReference>
<dbReference type="Proteomes" id="UP000287687">
    <property type="component" value="Unassembled WGS sequence"/>
</dbReference>
<dbReference type="Pfam" id="PF06114">
    <property type="entry name" value="Peptidase_M78"/>
    <property type="match status" value="1"/>
</dbReference>
<dbReference type="PANTHER" id="PTHR43236:SF1">
    <property type="entry name" value="BLL7220 PROTEIN"/>
    <property type="match status" value="1"/>
</dbReference>
<proteinExistence type="predicted"/>
<reference evidence="2 3" key="1">
    <citation type="submission" date="2019-01" db="EMBL/GenBank/DDBJ databases">
        <title>The draft genome of Rhizobium sp. 24NR.</title>
        <authorList>
            <person name="Liu L."/>
            <person name="Liang L."/>
            <person name="Shi S."/>
            <person name="Xu L."/>
            <person name="Wang X."/>
            <person name="Li L."/>
            <person name="Zhang X."/>
        </authorList>
    </citation>
    <scope>NUCLEOTIDE SEQUENCE [LARGE SCALE GENOMIC DNA]</scope>
    <source>
        <strain evidence="2 3">24NR</strain>
    </source>
</reference>
<protein>
    <submittedName>
        <fullName evidence="2">ImmA/IrrE family metallo-endopeptidase</fullName>
    </submittedName>
</protein>
<name>A0A444LMP5_9HYPH</name>
<evidence type="ECO:0000259" key="1">
    <source>
        <dbReference type="Pfam" id="PF06114"/>
    </source>
</evidence>
<dbReference type="AlphaFoldDB" id="A0A444LMP5"/>
<sequence>MTILMTAKRNLILQASQAAADARDQAGVDDIDPIDVYTVADRLGLRVRFLKVSMEGLYKKGPPAITFLSSLRPVPRRAFTCGHELGHHWFGHGSTIDELKEDDRKSSDKPEEILADAFSSFLLMPSIGIRRAFASRKWDISAPSPLQIATVASEFGVGYGTLISHLTYVLHHIDVEQRAALLKTKPQQIRRSFIADDTLTALPVFDRHSLTSTVDLDIGNGIALPMLSEIRGEGLDYLQDGGDFAIYKATKRTQLKVRTGMRQMTVRIGPTEYEGLMKHRHVEEEDDD</sequence>
<organism evidence="2 3">
    <name type="scientific">Neorhizobium lilium</name>
    <dbReference type="NCBI Taxonomy" id="2503024"/>
    <lineage>
        <taxon>Bacteria</taxon>
        <taxon>Pseudomonadati</taxon>
        <taxon>Pseudomonadota</taxon>
        <taxon>Alphaproteobacteria</taxon>
        <taxon>Hyphomicrobiales</taxon>
        <taxon>Rhizobiaceae</taxon>
        <taxon>Rhizobium/Agrobacterium group</taxon>
        <taxon>Neorhizobium</taxon>
    </lineage>
</organism>
<dbReference type="InterPro" id="IPR052345">
    <property type="entry name" value="Rad_response_metalloprotease"/>
</dbReference>
<dbReference type="OrthoDB" id="9794834at2"/>
<keyword evidence="3" id="KW-1185">Reference proteome</keyword>
<evidence type="ECO:0000313" key="2">
    <source>
        <dbReference type="EMBL" id="RWX81570.1"/>
    </source>
</evidence>
<gene>
    <name evidence="2" type="ORF">EPK99_04625</name>
</gene>
<dbReference type="EMBL" id="SBIP01000001">
    <property type="protein sequence ID" value="RWX81570.1"/>
    <property type="molecule type" value="Genomic_DNA"/>
</dbReference>
<dbReference type="InterPro" id="IPR010359">
    <property type="entry name" value="IrrE_HExxH"/>
</dbReference>
<accession>A0A444LMP5</accession>
<comment type="caution">
    <text evidence="2">The sequence shown here is derived from an EMBL/GenBank/DDBJ whole genome shotgun (WGS) entry which is preliminary data.</text>
</comment>
<feature type="domain" description="IrrE N-terminal-like" evidence="1">
    <location>
        <begin position="40"/>
        <end position="162"/>
    </location>
</feature>